<reference evidence="7 8" key="1">
    <citation type="submission" date="2017-08" db="EMBL/GenBank/DDBJ databases">
        <title>Infants hospitalized years apart are colonized by the same room-sourced microbial strains.</title>
        <authorList>
            <person name="Brooks B."/>
            <person name="Olm M.R."/>
            <person name="Firek B.A."/>
            <person name="Baker R."/>
            <person name="Thomas B.C."/>
            <person name="Morowitz M.J."/>
            <person name="Banfield J.F."/>
        </authorList>
    </citation>
    <scope>NUCLEOTIDE SEQUENCE [LARGE SCALE GENOMIC DNA]</scope>
    <source>
        <strain evidence="7">S2_006_000_R2_64</strain>
    </source>
</reference>
<dbReference type="GO" id="GO:0033744">
    <property type="term" value="F:L-methionine:thioredoxin-disulfide S-oxidoreductase activity"/>
    <property type="evidence" value="ECO:0007669"/>
    <property type="project" value="RHEA"/>
</dbReference>
<dbReference type="GO" id="GO:0008113">
    <property type="term" value="F:peptide-methionine (S)-S-oxide reductase activity"/>
    <property type="evidence" value="ECO:0007669"/>
    <property type="project" value="UniProtKB-UniRule"/>
</dbReference>
<comment type="catalytic activity">
    <reaction evidence="4 5">
        <text>[thioredoxin]-disulfide + L-methionine + H2O = L-methionine (S)-S-oxide + [thioredoxin]-dithiol</text>
        <dbReference type="Rhea" id="RHEA:19993"/>
        <dbReference type="Rhea" id="RHEA-COMP:10698"/>
        <dbReference type="Rhea" id="RHEA-COMP:10700"/>
        <dbReference type="ChEBI" id="CHEBI:15377"/>
        <dbReference type="ChEBI" id="CHEBI:29950"/>
        <dbReference type="ChEBI" id="CHEBI:50058"/>
        <dbReference type="ChEBI" id="CHEBI:57844"/>
        <dbReference type="ChEBI" id="CHEBI:58772"/>
        <dbReference type="EC" id="1.8.4.11"/>
    </reaction>
</comment>
<dbReference type="NCBIfam" id="TIGR00401">
    <property type="entry name" value="msrA"/>
    <property type="match status" value="1"/>
</dbReference>
<evidence type="ECO:0000313" key="8">
    <source>
        <dbReference type="Proteomes" id="UP000249739"/>
    </source>
</evidence>
<comment type="similarity">
    <text evidence="1 5">Belongs to the MsrA Met sulfoxide reductase family.</text>
</comment>
<dbReference type="EC" id="1.8.4.11" evidence="5"/>
<feature type="domain" description="Peptide methionine sulphoxide reductase MsrA" evidence="6">
    <location>
        <begin position="3"/>
        <end position="155"/>
    </location>
</feature>
<evidence type="ECO:0000259" key="6">
    <source>
        <dbReference type="Pfam" id="PF01625"/>
    </source>
</evidence>
<evidence type="ECO:0000256" key="1">
    <source>
        <dbReference type="ARBA" id="ARBA00005591"/>
    </source>
</evidence>
<proteinExistence type="inferred from homology"/>
<evidence type="ECO:0000256" key="2">
    <source>
        <dbReference type="ARBA" id="ARBA00023002"/>
    </source>
</evidence>
<comment type="function">
    <text evidence="5">Has an important function as a repair enzyme for proteins that have been inactivated by oxidation. Catalyzes the reversible oxidation-reduction of methionine sulfoxide in proteins to methionine.</text>
</comment>
<dbReference type="PANTHER" id="PTHR43774">
    <property type="entry name" value="PEPTIDE METHIONINE SULFOXIDE REDUCTASE"/>
    <property type="match status" value="1"/>
</dbReference>
<dbReference type="PANTHER" id="PTHR43774:SF1">
    <property type="entry name" value="PEPTIDE METHIONINE SULFOXIDE REDUCTASE MSRA 2"/>
    <property type="match status" value="1"/>
</dbReference>
<dbReference type="FunFam" id="3.30.1060.10:FF:000005">
    <property type="entry name" value="Peptide methionine sulfoxide reductase MsrA"/>
    <property type="match status" value="1"/>
</dbReference>
<dbReference type="HAMAP" id="MF_01401">
    <property type="entry name" value="MsrA"/>
    <property type="match status" value="1"/>
</dbReference>
<sequence length="165" mass="18621">MDKAILSGGCFWGMEDLIRKIPGVISTRVGYTGGDFPNPTYKDMTTGKTGHAESIEIMFDPATLAYEKLLRHFFQLHDPTTKNRQGNDIGTQYRSAIFYLKDEQKASAEKVIAAADLSGKWPGKIVTEVTSASEFYTAEDYHQDYLIKNPSGYTCHWVRPDWLLD</sequence>
<dbReference type="Proteomes" id="UP000249739">
    <property type="component" value="Unassembled WGS sequence"/>
</dbReference>
<dbReference type="Gene3D" id="3.30.1060.10">
    <property type="entry name" value="Peptide methionine sulphoxide reductase MsrA"/>
    <property type="match status" value="1"/>
</dbReference>
<accession>A0A2W5HHU9</accession>
<dbReference type="EMBL" id="QFOT01000080">
    <property type="protein sequence ID" value="PZP55232.1"/>
    <property type="molecule type" value="Genomic_DNA"/>
</dbReference>
<dbReference type="SUPFAM" id="SSF55068">
    <property type="entry name" value="Peptide methionine sulfoxide reductase"/>
    <property type="match status" value="1"/>
</dbReference>
<dbReference type="Pfam" id="PF01625">
    <property type="entry name" value="PMSR"/>
    <property type="match status" value="1"/>
</dbReference>
<keyword evidence="2 5" id="KW-0560">Oxidoreductase</keyword>
<evidence type="ECO:0000256" key="5">
    <source>
        <dbReference type="HAMAP-Rule" id="MF_01401"/>
    </source>
</evidence>
<evidence type="ECO:0000313" key="7">
    <source>
        <dbReference type="EMBL" id="PZP55232.1"/>
    </source>
</evidence>
<dbReference type="InterPro" id="IPR002569">
    <property type="entry name" value="Met_Sox_Rdtase_MsrA_dom"/>
</dbReference>
<protein>
    <recommendedName>
        <fullName evidence="5">Peptide methionine sulfoxide reductase MsrA</fullName>
        <shortName evidence="5">Protein-methionine-S-oxide reductase</shortName>
        <ecNumber evidence="5">1.8.4.11</ecNumber>
    </recommendedName>
    <alternativeName>
        <fullName evidence="5">Peptide-methionine (S)-S-oxide reductase</fullName>
        <shortName evidence="5">Peptide Met(O) reductase</shortName>
    </alternativeName>
</protein>
<name>A0A2W5HHU9_9BACT</name>
<feature type="active site" evidence="5">
    <location>
        <position position="10"/>
    </location>
</feature>
<gene>
    <name evidence="5 7" type="primary">msrA</name>
    <name evidence="7" type="ORF">DI586_07495</name>
</gene>
<evidence type="ECO:0000256" key="3">
    <source>
        <dbReference type="ARBA" id="ARBA00047806"/>
    </source>
</evidence>
<dbReference type="AlphaFoldDB" id="A0A2W5HHU9"/>
<evidence type="ECO:0000256" key="4">
    <source>
        <dbReference type="ARBA" id="ARBA00048782"/>
    </source>
</evidence>
<dbReference type="InterPro" id="IPR036509">
    <property type="entry name" value="Met_Sox_Rdtase_MsrA_sf"/>
</dbReference>
<comment type="caution">
    <text evidence="7">The sequence shown here is derived from an EMBL/GenBank/DDBJ whole genome shotgun (WGS) entry which is preliminary data.</text>
</comment>
<comment type="catalytic activity">
    <reaction evidence="3 5">
        <text>L-methionyl-[protein] + [thioredoxin]-disulfide + H2O = L-methionyl-(S)-S-oxide-[protein] + [thioredoxin]-dithiol</text>
        <dbReference type="Rhea" id="RHEA:14217"/>
        <dbReference type="Rhea" id="RHEA-COMP:10698"/>
        <dbReference type="Rhea" id="RHEA-COMP:10700"/>
        <dbReference type="Rhea" id="RHEA-COMP:12313"/>
        <dbReference type="Rhea" id="RHEA-COMP:12315"/>
        <dbReference type="ChEBI" id="CHEBI:15377"/>
        <dbReference type="ChEBI" id="CHEBI:16044"/>
        <dbReference type="ChEBI" id="CHEBI:29950"/>
        <dbReference type="ChEBI" id="CHEBI:44120"/>
        <dbReference type="ChEBI" id="CHEBI:50058"/>
        <dbReference type="EC" id="1.8.4.11"/>
    </reaction>
</comment>
<organism evidence="7 8">
    <name type="scientific">Micavibrio aeruginosavorus</name>
    <dbReference type="NCBI Taxonomy" id="349221"/>
    <lineage>
        <taxon>Bacteria</taxon>
        <taxon>Pseudomonadati</taxon>
        <taxon>Bdellovibrionota</taxon>
        <taxon>Bdellovibrionia</taxon>
        <taxon>Bdellovibrionales</taxon>
        <taxon>Pseudobdellovibrionaceae</taxon>
        <taxon>Micavibrio</taxon>
    </lineage>
</organism>